<dbReference type="EMBL" id="CAXKWB010131334">
    <property type="protein sequence ID" value="CAL4242634.1"/>
    <property type="molecule type" value="Genomic_DNA"/>
</dbReference>
<evidence type="ECO:0000313" key="1">
    <source>
        <dbReference type="EMBL" id="CAL4242634.1"/>
    </source>
</evidence>
<dbReference type="Proteomes" id="UP001497623">
    <property type="component" value="Unassembled WGS sequence"/>
</dbReference>
<reference evidence="1 2" key="1">
    <citation type="submission" date="2024-05" db="EMBL/GenBank/DDBJ databases">
        <authorList>
            <person name="Wallberg A."/>
        </authorList>
    </citation>
    <scope>NUCLEOTIDE SEQUENCE [LARGE SCALE GENOMIC DNA]</scope>
</reference>
<keyword evidence="2" id="KW-1185">Reference proteome</keyword>
<dbReference type="AlphaFoldDB" id="A0AAV2SUH5"/>
<name>A0AAV2SUH5_MEGNR</name>
<evidence type="ECO:0000313" key="2">
    <source>
        <dbReference type="Proteomes" id="UP001497623"/>
    </source>
</evidence>
<feature type="non-terminal residue" evidence="1">
    <location>
        <position position="112"/>
    </location>
</feature>
<sequence length="112" mass="12784">QDGTLSLEECYNKLMAILKTTDHPTWQDGDLPPVLVTSLRDMQDRANNIESSKIVFEFAKRKQDERLVKIVSGDVPNGILPKFYTGKLHDTRVHSKVSDDAVYEKNPDIRNK</sequence>
<accession>A0AAV2SUH5</accession>
<comment type="caution">
    <text evidence="1">The sequence shown here is derived from an EMBL/GenBank/DDBJ whole genome shotgun (WGS) entry which is preliminary data.</text>
</comment>
<protein>
    <submittedName>
        <fullName evidence="1">Uncharacterized protein</fullName>
    </submittedName>
</protein>
<organism evidence="1 2">
    <name type="scientific">Meganyctiphanes norvegica</name>
    <name type="common">Northern krill</name>
    <name type="synonym">Thysanopoda norvegica</name>
    <dbReference type="NCBI Taxonomy" id="48144"/>
    <lineage>
        <taxon>Eukaryota</taxon>
        <taxon>Metazoa</taxon>
        <taxon>Ecdysozoa</taxon>
        <taxon>Arthropoda</taxon>
        <taxon>Crustacea</taxon>
        <taxon>Multicrustacea</taxon>
        <taxon>Malacostraca</taxon>
        <taxon>Eumalacostraca</taxon>
        <taxon>Eucarida</taxon>
        <taxon>Euphausiacea</taxon>
        <taxon>Euphausiidae</taxon>
        <taxon>Meganyctiphanes</taxon>
    </lineage>
</organism>
<feature type="non-terminal residue" evidence="1">
    <location>
        <position position="1"/>
    </location>
</feature>
<gene>
    <name evidence="1" type="ORF">MNOR_LOCUS40770</name>
</gene>
<proteinExistence type="predicted"/>